<dbReference type="EMBL" id="JAWXYG010000003">
    <property type="protein sequence ID" value="KAK4277290.1"/>
    <property type="molecule type" value="Genomic_DNA"/>
</dbReference>
<gene>
    <name evidence="4" type="ORF">QN277_015307</name>
</gene>
<comment type="subcellular location">
    <subcellularLocation>
        <location evidence="1">Nucleus</location>
    </subcellularLocation>
</comment>
<feature type="region of interest" description="Disordered" evidence="3">
    <location>
        <begin position="249"/>
        <end position="268"/>
    </location>
</feature>
<evidence type="ECO:0000256" key="3">
    <source>
        <dbReference type="SAM" id="MobiDB-lite"/>
    </source>
</evidence>
<feature type="compositionally biased region" description="Basic and acidic residues" evidence="3">
    <location>
        <begin position="23"/>
        <end position="43"/>
    </location>
</feature>
<keyword evidence="2" id="KW-0539">Nucleus</keyword>
<dbReference type="AlphaFoldDB" id="A0AAE1JUY7"/>
<evidence type="ECO:0000256" key="1">
    <source>
        <dbReference type="ARBA" id="ARBA00004123"/>
    </source>
</evidence>
<feature type="region of interest" description="Disordered" evidence="3">
    <location>
        <begin position="187"/>
        <end position="221"/>
    </location>
</feature>
<sequence>MRLESSRLTRAVTCASAFFDSSQDPKPDGGDHALPAKDAHDKCSTSSSTTSSIGRNSDLSSSERSVGDEDRADNEAQSAYKGTLDMMQSLEEVLPVSRGISQFYDGKSKSFTSLADATSSPSVKDIAKADNAYNRKRRNLMAFSHIWNKNRSFPLKSTNGGISKRPILSSSRSALALAVAMNNSDSSSSITSEDSVSNSSPPFLPPLHPRNSASSITSGGGPSSPFAGNFSGWRSFSLADLQHCATTATMKMPSSSSLRSESALTKLT</sequence>
<organism evidence="4 5">
    <name type="scientific">Acacia crassicarpa</name>
    <name type="common">northern wattle</name>
    <dbReference type="NCBI Taxonomy" id="499986"/>
    <lineage>
        <taxon>Eukaryota</taxon>
        <taxon>Viridiplantae</taxon>
        <taxon>Streptophyta</taxon>
        <taxon>Embryophyta</taxon>
        <taxon>Tracheophyta</taxon>
        <taxon>Spermatophyta</taxon>
        <taxon>Magnoliopsida</taxon>
        <taxon>eudicotyledons</taxon>
        <taxon>Gunneridae</taxon>
        <taxon>Pentapetalae</taxon>
        <taxon>rosids</taxon>
        <taxon>fabids</taxon>
        <taxon>Fabales</taxon>
        <taxon>Fabaceae</taxon>
        <taxon>Caesalpinioideae</taxon>
        <taxon>mimosoid clade</taxon>
        <taxon>Acacieae</taxon>
        <taxon>Acacia</taxon>
    </lineage>
</organism>
<dbReference type="Proteomes" id="UP001293593">
    <property type="component" value="Unassembled WGS sequence"/>
</dbReference>
<feature type="region of interest" description="Disordered" evidence="3">
    <location>
        <begin position="17"/>
        <end position="75"/>
    </location>
</feature>
<accession>A0AAE1JUY7</accession>
<protein>
    <recommendedName>
        <fullName evidence="6">MTD1</fullName>
    </recommendedName>
</protein>
<evidence type="ECO:0008006" key="6">
    <source>
        <dbReference type="Google" id="ProtNLM"/>
    </source>
</evidence>
<comment type="caution">
    <text evidence="4">The sequence shown here is derived from an EMBL/GenBank/DDBJ whole genome shotgun (WGS) entry which is preliminary data.</text>
</comment>
<reference evidence="4" key="1">
    <citation type="submission" date="2023-10" db="EMBL/GenBank/DDBJ databases">
        <title>Chromosome-level genome of the transformable northern wattle, Acacia crassicarpa.</title>
        <authorList>
            <person name="Massaro I."/>
            <person name="Sinha N.R."/>
            <person name="Poethig S."/>
            <person name="Leichty A.R."/>
        </authorList>
    </citation>
    <scope>NUCLEOTIDE SEQUENCE</scope>
    <source>
        <strain evidence="4">Acra3RX</strain>
        <tissue evidence="4">Leaf</tissue>
    </source>
</reference>
<proteinExistence type="predicted"/>
<dbReference type="PANTHER" id="PTHR33172">
    <property type="entry name" value="OS08G0516900 PROTEIN"/>
    <property type="match status" value="1"/>
</dbReference>
<dbReference type="InterPro" id="IPR051992">
    <property type="entry name" value="OxStress_Response_Reg"/>
</dbReference>
<name>A0AAE1JUY7_9FABA</name>
<keyword evidence="5" id="KW-1185">Reference proteome</keyword>
<dbReference type="PANTHER" id="PTHR33172:SF37">
    <property type="entry name" value="PROTEIN OXIDATIVE STRESS 3 LIKE 1"/>
    <property type="match status" value="1"/>
</dbReference>
<feature type="compositionally biased region" description="Low complexity" evidence="3">
    <location>
        <begin position="187"/>
        <end position="200"/>
    </location>
</feature>
<evidence type="ECO:0000313" key="4">
    <source>
        <dbReference type="EMBL" id="KAK4277290.1"/>
    </source>
</evidence>
<feature type="compositionally biased region" description="Polar residues" evidence="3">
    <location>
        <begin position="53"/>
        <end position="64"/>
    </location>
</feature>
<dbReference type="GO" id="GO:0005634">
    <property type="term" value="C:nucleus"/>
    <property type="evidence" value="ECO:0007669"/>
    <property type="project" value="UniProtKB-SubCell"/>
</dbReference>
<evidence type="ECO:0000313" key="5">
    <source>
        <dbReference type="Proteomes" id="UP001293593"/>
    </source>
</evidence>
<dbReference type="GO" id="GO:0006950">
    <property type="term" value="P:response to stress"/>
    <property type="evidence" value="ECO:0007669"/>
    <property type="project" value="UniProtKB-ARBA"/>
</dbReference>
<evidence type="ECO:0000256" key="2">
    <source>
        <dbReference type="ARBA" id="ARBA00023242"/>
    </source>
</evidence>